<dbReference type="Gene3D" id="3.30.70.330">
    <property type="match status" value="3"/>
</dbReference>
<evidence type="ECO:0000256" key="7">
    <source>
        <dbReference type="ARBA" id="ARBA00022884"/>
    </source>
</evidence>
<feature type="domain" description="RRM" evidence="11">
    <location>
        <begin position="12"/>
        <end position="91"/>
    </location>
</feature>
<dbReference type="AlphaFoldDB" id="A0AAJ7DY57"/>
<dbReference type="PANTHER" id="PTHR13976">
    <property type="entry name" value="HETEROGENEOUS NUCLEAR RIBONUCLEOPROTEIN-RELATED"/>
    <property type="match status" value="1"/>
</dbReference>
<evidence type="ECO:0000256" key="2">
    <source>
        <dbReference type="ARBA" id="ARBA00022499"/>
    </source>
</evidence>
<dbReference type="GO" id="GO:1990904">
    <property type="term" value="C:ribonucleoprotein complex"/>
    <property type="evidence" value="ECO:0007669"/>
    <property type="project" value="UniProtKB-KW"/>
</dbReference>
<dbReference type="FunFam" id="3.30.70.330:FF:000071">
    <property type="entry name" value="heterogeneous nuclear ribonucleoprotein H isoform X1"/>
    <property type="match status" value="1"/>
</dbReference>
<dbReference type="SMART" id="SM00360">
    <property type="entry name" value="RRM"/>
    <property type="match status" value="3"/>
</dbReference>
<sequence length="416" mass="45878">MANGNDHDEEGYVVKVRGLPWSTTVDEIMKFFGDCSISHGKAGIHMTMSREGRPSGEAYIEMDSEEDIEKACKRDRDHMGHRYIEVFKAKRGEMEWVIKRSGLNLENAMDDGCVRLRGLPFGCSKEEIAQFFSGLEILPNGISLPTDYTGRSTGEAYVQFVNKDVAERALQKHKEKIGHRYIEIFRSSLSEVRASIGLKMRGGPMGGFNQRPAPYDRGSRFGGMNRFNNNARGNRGGNRDFDNGLGWNSGNNFQSRGNNMGGGMRGGMDMKGSGNFRGNDNWNSNNTGVHCVHMRGLPFRATEQDIADFFRPLVPLNIRIILESGGRASGEADVEFVTHEEALKAMSKDKSHMSHRYIELFLNSSPGPSSGGNSSGMLGGIGNFCGGLGNNFRPGYSPNNRGYGNSQLSGSNYNSF</sequence>
<dbReference type="Proteomes" id="UP000695007">
    <property type="component" value="Unplaced"/>
</dbReference>
<keyword evidence="4" id="KW-0507">mRNA processing</keyword>
<keyword evidence="7 10" id="KW-0694">RNA-binding</keyword>
<reference evidence="13" key="1">
    <citation type="submission" date="2025-08" db="UniProtKB">
        <authorList>
            <consortium name="RefSeq"/>
        </authorList>
    </citation>
    <scope>IDENTIFICATION</scope>
</reference>
<proteinExistence type="predicted"/>
<evidence type="ECO:0000256" key="10">
    <source>
        <dbReference type="PROSITE-ProRule" id="PRU00176"/>
    </source>
</evidence>
<gene>
    <name evidence="13" type="primary">LOC105364498</name>
</gene>
<keyword evidence="6" id="KW-0832">Ubl conjugation</keyword>
<keyword evidence="3" id="KW-0597">Phosphoprotein</keyword>
<dbReference type="GO" id="GO:0005634">
    <property type="term" value="C:nucleus"/>
    <property type="evidence" value="ECO:0007669"/>
    <property type="project" value="UniProtKB-SubCell"/>
</dbReference>
<dbReference type="CTD" id="41431"/>
<evidence type="ECO:0000256" key="9">
    <source>
        <dbReference type="ARBA" id="ARBA00023242"/>
    </source>
</evidence>
<dbReference type="InterPro" id="IPR012677">
    <property type="entry name" value="Nucleotide-bd_a/b_plait_sf"/>
</dbReference>
<accession>A0AAJ7DY57</accession>
<dbReference type="InterPro" id="IPR035979">
    <property type="entry name" value="RBD_domain_sf"/>
</dbReference>
<evidence type="ECO:0000256" key="1">
    <source>
        <dbReference type="ARBA" id="ARBA00004123"/>
    </source>
</evidence>
<evidence type="ECO:0000256" key="8">
    <source>
        <dbReference type="ARBA" id="ARBA00022990"/>
    </source>
</evidence>
<dbReference type="GeneID" id="105364498"/>
<evidence type="ECO:0000256" key="4">
    <source>
        <dbReference type="ARBA" id="ARBA00022664"/>
    </source>
</evidence>
<dbReference type="RefSeq" id="XP_011500729.1">
    <property type="nucleotide sequence ID" value="XM_011502427.1"/>
</dbReference>
<evidence type="ECO:0000256" key="6">
    <source>
        <dbReference type="ARBA" id="ARBA00022843"/>
    </source>
</evidence>
<evidence type="ECO:0000256" key="3">
    <source>
        <dbReference type="ARBA" id="ARBA00022553"/>
    </source>
</evidence>
<feature type="domain" description="RRM" evidence="11">
    <location>
        <begin position="290"/>
        <end position="365"/>
    </location>
</feature>
<keyword evidence="8" id="KW-0007">Acetylation</keyword>
<dbReference type="InterPro" id="IPR050666">
    <property type="entry name" value="ESRP"/>
</dbReference>
<keyword evidence="12" id="KW-1185">Reference proteome</keyword>
<evidence type="ECO:0000259" key="11">
    <source>
        <dbReference type="PROSITE" id="PS50102"/>
    </source>
</evidence>
<dbReference type="FunFam" id="3.30.70.330:FF:000031">
    <property type="entry name" value="Heterogeneous nuclear ribonucleoprotein h3 isoform"/>
    <property type="match status" value="1"/>
</dbReference>
<evidence type="ECO:0000313" key="13">
    <source>
        <dbReference type="RefSeq" id="XP_011500729.1"/>
    </source>
</evidence>
<dbReference type="InterPro" id="IPR000504">
    <property type="entry name" value="RRM_dom"/>
</dbReference>
<dbReference type="FunFam" id="3.30.70.330:FF:000131">
    <property type="entry name" value="Heterogeneous nuclear ribonucleoprotein h3 isoform"/>
    <property type="match status" value="1"/>
</dbReference>
<dbReference type="GO" id="GO:0003723">
    <property type="term" value="F:RNA binding"/>
    <property type="evidence" value="ECO:0007669"/>
    <property type="project" value="UniProtKB-UniRule"/>
</dbReference>
<dbReference type="CDD" id="cd12503">
    <property type="entry name" value="RRM1_hnRNPH_GRSF1_like"/>
    <property type="match status" value="1"/>
</dbReference>
<dbReference type="Pfam" id="PF00076">
    <property type="entry name" value="RRM_1"/>
    <property type="match status" value="3"/>
</dbReference>
<dbReference type="KEGG" id="csol:105364498"/>
<evidence type="ECO:0000256" key="5">
    <source>
        <dbReference type="ARBA" id="ARBA00022737"/>
    </source>
</evidence>
<keyword evidence="5" id="KW-0677">Repeat</keyword>
<dbReference type="CDD" id="cd12506">
    <property type="entry name" value="RRM3_hnRNPH_CRSF1_like"/>
    <property type="match status" value="1"/>
</dbReference>
<dbReference type="GO" id="GO:0006397">
    <property type="term" value="P:mRNA processing"/>
    <property type="evidence" value="ECO:0007669"/>
    <property type="project" value="UniProtKB-KW"/>
</dbReference>
<keyword evidence="13" id="KW-0687">Ribonucleoprotein</keyword>
<evidence type="ECO:0000313" key="12">
    <source>
        <dbReference type="Proteomes" id="UP000695007"/>
    </source>
</evidence>
<comment type="subcellular location">
    <subcellularLocation>
        <location evidence="1">Nucleus</location>
    </subcellularLocation>
</comment>
<protein>
    <submittedName>
        <fullName evidence="13">Heterogeneous nuclear ribonucleoprotein H2</fullName>
    </submittedName>
</protein>
<name>A0AAJ7DY57_9HYME</name>
<dbReference type="SUPFAM" id="SSF54928">
    <property type="entry name" value="RNA-binding domain, RBD"/>
    <property type="match status" value="3"/>
</dbReference>
<keyword evidence="9" id="KW-0539">Nucleus</keyword>
<organism evidence="12 13">
    <name type="scientific">Ceratosolen solmsi marchali</name>
    <dbReference type="NCBI Taxonomy" id="326594"/>
    <lineage>
        <taxon>Eukaryota</taxon>
        <taxon>Metazoa</taxon>
        <taxon>Ecdysozoa</taxon>
        <taxon>Arthropoda</taxon>
        <taxon>Hexapoda</taxon>
        <taxon>Insecta</taxon>
        <taxon>Pterygota</taxon>
        <taxon>Neoptera</taxon>
        <taxon>Endopterygota</taxon>
        <taxon>Hymenoptera</taxon>
        <taxon>Apocrita</taxon>
        <taxon>Proctotrupomorpha</taxon>
        <taxon>Chalcidoidea</taxon>
        <taxon>Agaonidae</taxon>
        <taxon>Agaoninae</taxon>
        <taxon>Ceratosolen</taxon>
    </lineage>
</organism>
<dbReference type="PROSITE" id="PS50102">
    <property type="entry name" value="RRM"/>
    <property type="match status" value="3"/>
</dbReference>
<feature type="domain" description="RRM" evidence="11">
    <location>
        <begin position="112"/>
        <end position="189"/>
    </location>
</feature>
<keyword evidence="2" id="KW-1017">Isopeptide bond</keyword>